<proteinExistence type="predicted"/>
<evidence type="ECO:0000313" key="3">
    <source>
        <dbReference type="Proteomes" id="UP000642910"/>
    </source>
</evidence>
<dbReference type="PIRSF" id="PIRSF021308">
    <property type="entry name" value="UCP021308"/>
    <property type="match status" value="1"/>
</dbReference>
<organism evidence="2 3">
    <name type="scientific">Alicyclobacillus mali</name>
    <name type="common">ex Roth et al. 2021</name>
    <dbReference type="NCBI Taxonomy" id="1123961"/>
    <lineage>
        <taxon>Bacteria</taxon>
        <taxon>Bacillati</taxon>
        <taxon>Bacillota</taxon>
        <taxon>Bacilli</taxon>
        <taxon>Bacillales</taxon>
        <taxon>Alicyclobacillaceae</taxon>
        <taxon>Alicyclobacillus</taxon>
    </lineage>
</organism>
<name>A0ABS0F374_9BACL</name>
<dbReference type="InterPro" id="IPR014922">
    <property type="entry name" value="YdhG-like"/>
</dbReference>
<gene>
    <name evidence="2" type="ORF">IW967_07650</name>
</gene>
<dbReference type="SUPFAM" id="SSF159888">
    <property type="entry name" value="YdhG-like"/>
    <property type="match status" value="1"/>
</dbReference>
<evidence type="ECO:0000259" key="1">
    <source>
        <dbReference type="Pfam" id="PF08818"/>
    </source>
</evidence>
<feature type="domain" description="YdhG-like" evidence="1">
    <location>
        <begin position="39"/>
        <end position="136"/>
    </location>
</feature>
<reference evidence="2 3" key="1">
    <citation type="submission" date="2020-11" db="EMBL/GenBank/DDBJ databases">
        <title>Genomic insight of Alicyclobacillus mali FL 18 reveals a new arsenic-resistant strain, with potential in environmental biotechnology.</title>
        <authorList>
            <person name="Fiorentino G."/>
            <person name="Gallo G."/>
            <person name="Aulitto M."/>
        </authorList>
    </citation>
    <scope>NUCLEOTIDE SEQUENCE [LARGE SCALE GENOMIC DNA]</scope>
    <source>
        <strain evidence="2 3">FL 18</strain>
    </source>
</reference>
<dbReference type="InterPro" id="IPR016786">
    <property type="entry name" value="YdeI_bac"/>
</dbReference>
<protein>
    <submittedName>
        <fullName evidence="2">YdeI/OmpD-associated family protein</fullName>
    </submittedName>
</protein>
<dbReference type="Pfam" id="PF13376">
    <property type="entry name" value="OmdA"/>
    <property type="match status" value="1"/>
</dbReference>
<keyword evidence="3" id="KW-1185">Reference proteome</keyword>
<evidence type="ECO:0000313" key="2">
    <source>
        <dbReference type="EMBL" id="MBF8377739.1"/>
    </source>
</evidence>
<dbReference type="EMBL" id="JADPKZ010000038">
    <property type="protein sequence ID" value="MBF8377739.1"/>
    <property type="molecule type" value="Genomic_DNA"/>
</dbReference>
<sequence length="217" mass="24771">MELEGAHEAHSNPEVDLYLEQGCMRCRFGGTPDCKVHRWEDALKALRAILQSCGLAEEVKWRQPCYTYQGRNVVIMSAFKDSCALNFLKGGMLEDRHGLLEKPGEHTQVGRQMRFRSADEVKAREDAIRDYIQQAVEIERGGQAAPPCEAPELPMPEELLHKFDEMPELRQAFESLTPGRRRAYLLHFSAPKQSKTRAARIEKCIPMILEGKGLYDR</sequence>
<dbReference type="Pfam" id="PF08818">
    <property type="entry name" value="DUF1801"/>
    <property type="match status" value="1"/>
</dbReference>
<dbReference type="Gene3D" id="3.90.1150.200">
    <property type="match status" value="1"/>
</dbReference>
<dbReference type="Proteomes" id="UP000642910">
    <property type="component" value="Unassembled WGS sequence"/>
</dbReference>
<comment type="caution">
    <text evidence="2">The sequence shown here is derived from an EMBL/GenBank/DDBJ whole genome shotgun (WGS) entry which is preliminary data.</text>
</comment>
<accession>A0ABS0F374</accession>